<reference evidence="2 3" key="1">
    <citation type="journal article" date="2019" name="Genome Biol. Evol.">
        <title>Insights into the evolution of the New World diploid cottons (Gossypium, subgenus Houzingenia) based on genome sequencing.</title>
        <authorList>
            <person name="Grover C.E."/>
            <person name="Arick M.A. 2nd"/>
            <person name="Thrash A."/>
            <person name="Conover J.L."/>
            <person name="Sanders W.S."/>
            <person name="Peterson D.G."/>
            <person name="Frelichowski J.E."/>
            <person name="Scheffler J.A."/>
            <person name="Scheffler B.E."/>
            <person name="Wendel J.F."/>
        </authorList>
    </citation>
    <scope>NUCLEOTIDE SEQUENCE [LARGE SCALE GENOMIC DNA]</scope>
    <source>
        <strain evidence="2">27</strain>
        <tissue evidence="2">Leaf</tissue>
    </source>
</reference>
<keyword evidence="3" id="KW-1185">Reference proteome</keyword>
<dbReference type="EMBL" id="JABFAC010242596">
    <property type="protein sequence ID" value="MBA0635626.1"/>
    <property type="molecule type" value="Genomic_DNA"/>
</dbReference>
<proteinExistence type="predicted"/>
<evidence type="ECO:0000313" key="2">
    <source>
        <dbReference type="EMBL" id="MBA0635626.1"/>
    </source>
</evidence>
<evidence type="ECO:0000313" key="3">
    <source>
        <dbReference type="Proteomes" id="UP000593561"/>
    </source>
</evidence>
<feature type="compositionally biased region" description="Low complexity" evidence="1">
    <location>
        <begin position="25"/>
        <end position="36"/>
    </location>
</feature>
<protein>
    <submittedName>
        <fullName evidence="2">Uncharacterized protein</fullName>
    </submittedName>
</protein>
<organism evidence="2 3">
    <name type="scientific">Gossypium davidsonii</name>
    <name type="common">Davidson's cotton</name>
    <name type="synonym">Gossypium klotzschianum subsp. davidsonii</name>
    <dbReference type="NCBI Taxonomy" id="34287"/>
    <lineage>
        <taxon>Eukaryota</taxon>
        <taxon>Viridiplantae</taxon>
        <taxon>Streptophyta</taxon>
        <taxon>Embryophyta</taxon>
        <taxon>Tracheophyta</taxon>
        <taxon>Spermatophyta</taxon>
        <taxon>Magnoliopsida</taxon>
        <taxon>eudicotyledons</taxon>
        <taxon>Gunneridae</taxon>
        <taxon>Pentapetalae</taxon>
        <taxon>rosids</taxon>
        <taxon>malvids</taxon>
        <taxon>Malvales</taxon>
        <taxon>Malvaceae</taxon>
        <taxon>Malvoideae</taxon>
        <taxon>Gossypium</taxon>
    </lineage>
</organism>
<sequence>LGIQVTGGIHLGAIEAPQEEELLQESRSSLNSQSPKKVSKAKSRSSSGSPDGGRGLVSYDDGSPDSGR</sequence>
<evidence type="ECO:0000256" key="1">
    <source>
        <dbReference type="SAM" id="MobiDB-lite"/>
    </source>
</evidence>
<feature type="region of interest" description="Disordered" evidence="1">
    <location>
        <begin position="20"/>
        <end position="68"/>
    </location>
</feature>
<dbReference type="Proteomes" id="UP000593561">
    <property type="component" value="Unassembled WGS sequence"/>
</dbReference>
<dbReference type="AlphaFoldDB" id="A0A7J8TBS9"/>
<accession>A0A7J8TBS9</accession>
<feature type="non-terminal residue" evidence="2">
    <location>
        <position position="1"/>
    </location>
</feature>
<gene>
    <name evidence="2" type="ORF">Godav_029242</name>
</gene>
<comment type="caution">
    <text evidence="2">The sequence shown here is derived from an EMBL/GenBank/DDBJ whole genome shotgun (WGS) entry which is preliminary data.</text>
</comment>
<name>A0A7J8TBS9_GOSDV</name>